<evidence type="ECO:0000313" key="1">
    <source>
        <dbReference type="EMBL" id="MDT0648403.1"/>
    </source>
</evidence>
<comment type="caution">
    <text evidence="1">The sequence shown here is derived from an EMBL/GenBank/DDBJ whole genome shotgun (WGS) entry which is preliminary data.</text>
</comment>
<dbReference type="RefSeq" id="WP_311496495.1">
    <property type="nucleotide sequence ID" value="NZ_JAVRHO010000043.1"/>
</dbReference>
<keyword evidence="2" id="KW-1185">Reference proteome</keyword>
<dbReference type="EMBL" id="JAVRHO010000043">
    <property type="protein sequence ID" value="MDT0648403.1"/>
    <property type="molecule type" value="Genomic_DNA"/>
</dbReference>
<reference evidence="1 2" key="1">
    <citation type="submission" date="2023-09" db="EMBL/GenBank/DDBJ databases">
        <authorList>
            <person name="Rey-Velasco X."/>
        </authorList>
    </citation>
    <scope>NUCLEOTIDE SEQUENCE [LARGE SCALE GENOMIC DNA]</scope>
    <source>
        <strain evidence="1 2">F260</strain>
    </source>
</reference>
<name>A0ABU3CQ87_9FLAO</name>
<evidence type="ECO:0000313" key="2">
    <source>
        <dbReference type="Proteomes" id="UP001245285"/>
    </source>
</evidence>
<gene>
    <name evidence="1" type="ORF">RM545_17055</name>
</gene>
<accession>A0ABU3CQ87</accession>
<protein>
    <submittedName>
        <fullName evidence="1">Uncharacterized protein</fullName>
    </submittedName>
</protein>
<dbReference type="Proteomes" id="UP001245285">
    <property type="component" value="Unassembled WGS sequence"/>
</dbReference>
<proteinExistence type="predicted"/>
<sequence>MIQKGNRVRHRDVLLNEKYGVMVVRETKGDFAVCGYNDFEKIAQIHTIKITDLKKSSD</sequence>
<organism evidence="1 2">
    <name type="scientific">Autumnicola lenta</name>
    <dbReference type="NCBI Taxonomy" id="3075593"/>
    <lineage>
        <taxon>Bacteria</taxon>
        <taxon>Pseudomonadati</taxon>
        <taxon>Bacteroidota</taxon>
        <taxon>Flavobacteriia</taxon>
        <taxon>Flavobacteriales</taxon>
        <taxon>Flavobacteriaceae</taxon>
        <taxon>Autumnicola</taxon>
    </lineage>
</organism>